<feature type="topological domain" description="Perinuclear space" evidence="7">
    <location>
        <begin position="527"/>
        <end position="556"/>
    </location>
</feature>
<keyword evidence="4" id="KW-1133">Transmembrane helix</keyword>
<comment type="similarity">
    <text evidence="2">Belongs to the nesprin family.</text>
</comment>
<evidence type="ECO:0000256" key="4">
    <source>
        <dbReference type="ARBA" id="ARBA00022989"/>
    </source>
</evidence>
<dbReference type="Proteomes" id="UP000031036">
    <property type="component" value="Unassembled WGS sequence"/>
</dbReference>
<dbReference type="InterPro" id="IPR057134">
    <property type="entry name" value="Spectrin_Anc-1_3"/>
</dbReference>
<dbReference type="PROSITE" id="PS51049">
    <property type="entry name" value="KASH"/>
    <property type="match status" value="1"/>
</dbReference>
<organism evidence="10 11">
    <name type="scientific">Toxocara canis</name>
    <name type="common">Canine roundworm</name>
    <dbReference type="NCBI Taxonomy" id="6265"/>
    <lineage>
        <taxon>Eukaryota</taxon>
        <taxon>Metazoa</taxon>
        <taxon>Ecdysozoa</taxon>
        <taxon>Nematoda</taxon>
        <taxon>Chromadorea</taxon>
        <taxon>Rhabditida</taxon>
        <taxon>Spirurina</taxon>
        <taxon>Ascaridomorpha</taxon>
        <taxon>Ascaridoidea</taxon>
        <taxon>Toxocaridae</taxon>
        <taxon>Toxocara</taxon>
    </lineage>
</organism>
<proteinExistence type="inferred from homology"/>
<evidence type="ECO:0000313" key="11">
    <source>
        <dbReference type="Proteomes" id="UP000031036"/>
    </source>
</evidence>
<accession>A0A0B2VX41</accession>
<feature type="coiled-coil region" evidence="8">
    <location>
        <begin position="4"/>
        <end position="60"/>
    </location>
</feature>
<evidence type="ECO:0000259" key="9">
    <source>
        <dbReference type="PROSITE" id="PS51049"/>
    </source>
</evidence>
<evidence type="ECO:0000313" key="10">
    <source>
        <dbReference type="EMBL" id="KHN88111.1"/>
    </source>
</evidence>
<dbReference type="SMART" id="SM01249">
    <property type="entry name" value="KASH"/>
    <property type="match status" value="1"/>
</dbReference>
<dbReference type="GO" id="GO:0007010">
    <property type="term" value="P:cytoskeleton organization"/>
    <property type="evidence" value="ECO:0007669"/>
    <property type="project" value="TreeGrafter"/>
</dbReference>
<reference evidence="10 11" key="1">
    <citation type="submission" date="2014-11" db="EMBL/GenBank/DDBJ databases">
        <title>Genetic blueprint of the zoonotic pathogen Toxocara canis.</title>
        <authorList>
            <person name="Zhu X.-Q."/>
            <person name="Korhonen P.K."/>
            <person name="Cai H."/>
            <person name="Young N.D."/>
            <person name="Nejsum P."/>
            <person name="von Samson-Himmelstjerna G."/>
            <person name="Boag P.R."/>
            <person name="Tan P."/>
            <person name="Li Q."/>
            <person name="Min J."/>
            <person name="Yang Y."/>
            <person name="Wang X."/>
            <person name="Fang X."/>
            <person name="Hall R.S."/>
            <person name="Hofmann A."/>
            <person name="Sternberg P.W."/>
            <person name="Jex A.R."/>
            <person name="Gasser R.B."/>
        </authorList>
    </citation>
    <scope>NUCLEOTIDE SEQUENCE [LARGE SCALE GENOMIC DNA]</scope>
    <source>
        <strain evidence="10">PN_DK_2014</strain>
    </source>
</reference>
<dbReference type="PANTHER" id="PTHR21524">
    <property type="entry name" value="SPECTRIN REPEAT CONTAINING NUCLEAR ENVELOPE PROTEIN 2"/>
    <property type="match status" value="1"/>
</dbReference>
<evidence type="ECO:0000256" key="6">
    <source>
        <dbReference type="ARBA" id="ARBA00023242"/>
    </source>
</evidence>
<dbReference type="Pfam" id="PF10541">
    <property type="entry name" value="KASH"/>
    <property type="match status" value="1"/>
</dbReference>
<feature type="topological domain" description="Cytoplasmic" evidence="7">
    <location>
        <begin position="1"/>
        <end position="505"/>
    </location>
</feature>
<dbReference type="PANTHER" id="PTHR21524:SF5">
    <property type="entry name" value="SPECTRIN REPEAT CONTAINING NUCLEAR ENVELOPE PROTEIN 2"/>
    <property type="match status" value="1"/>
</dbReference>
<dbReference type="Pfam" id="PF24611">
    <property type="entry name" value="Spectrin_Anc-1"/>
    <property type="match status" value="1"/>
</dbReference>
<keyword evidence="6" id="KW-0539">Nucleus</keyword>
<feature type="domain" description="KASH" evidence="9">
    <location>
        <begin position="497"/>
        <end position="556"/>
    </location>
</feature>
<gene>
    <name evidence="10" type="primary">anc-1</name>
    <name evidence="10" type="ORF">Tcan_08630</name>
</gene>
<dbReference type="OMA" id="CDDESCC"/>
<keyword evidence="5 7" id="KW-0472">Membrane</keyword>
<keyword evidence="8" id="KW-0175">Coiled coil</keyword>
<comment type="subcellular location">
    <subcellularLocation>
        <location evidence="1">Nucleus membrane</location>
    </subcellularLocation>
</comment>
<sequence length="556" mass="63241">MSELAELDDKLLKSEEALANEQELKRSGDTALVTEKAKAAEELEHSLHAILEQLSTLELDGLSDEQRRDLEKKRERTGWMLDRIRVLCNALASMLDSLRAWESDKDVLRSATAALANEVRGLVDNYDNNAQPYTTACNDVKKANDLLERIGQTQQQLIDVNQRPDEFVLPLEHVEQLLKDASSEDVQLIPLNALVPEAKDVHSALLRRADIWRQFVAERDAGNDQLEAMRRPLHEIISKPRRTLDEVLHDMETLKMFYSKWPPMAELSSRLLSLSSELHPLSIAVKDARLFADNTGIVEHRLEPYVITEEAQLQNLLDSLSAEFHVREELVRSLAVISHELDDIRASFNGQRVHTRQLLEIRHQLQGIRAHLTLLNEDISKFNDNRLYLIEEDEISTQRNFDHLEQIEEALKSVEVEEEQPDYDIDAAAEVLAAVFPDRDPRSVMREQGIPFDDLSSSDGCKSDLEVEVEEGEAADVALSPIPDDPAPARSHYERQRSRWRRILRTALPLQAMLVLLLGAACLVPHCDDEYCCQLLNNFARSFDPSLDFVNGPPPF</sequence>
<protein>
    <submittedName>
        <fullName evidence="10">Nuclear anchorage protein 1</fullName>
    </submittedName>
</protein>
<dbReference type="GO" id="GO:0007097">
    <property type="term" value="P:nuclear migration"/>
    <property type="evidence" value="ECO:0007669"/>
    <property type="project" value="TreeGrafter"/>
</dbReference>
<dbReference type="GO" id="GO:0048471">
    <property type="term" value="C:perinuclear region of cytoplasm"/>
    <property type="evidence" value="ECO:0007669"/>
    <property type="project" value="TreeGrafter"/>
</dbReference>
<name>A0A0B2VX41_TOXCA</name>
<dbReference type="GO" id="GO:0031965">
    <property type="term" value="C:nuclear membrane"/>
    <property type="evidence" value="ECO:0007669"/>
    <property type="project" value="UniProtKB-SubCell"/>
</dbReference>
<keyword evidence="11" id="KW-1185">Reference proteome</keyword>
<comment type="caution">
    <text evidence="10">The sequence shown here is derived from an EMBL/GenBank/DDBJ whole genome shotgun (WGS) entry which is preliminary data.</text>
</comment>
<evidence type="ECO:0000256" key="8">
    <source>
        <dbReference type="SAM" id="Coils"/>
    </source>
</evidence>
<evidence type="ECO:0000256" key="2">
    <source>
        <dbReference type="ARBA" id="ARBA00008619"/>
    </source>
</evidence>
<dbReference type="InterPro" id="IPR012315">
    <property type="entry name" value="KASH"/>
</dbReference>
<evidence type="ECO:0000256" key="3">
    <source>
        <dbReference type="ARBA" id="ARBA00022692"/>
    </source>
</evidence>
<dbReference type="STRING" id="6265.A0A0B2VX41"/>
<dbReference type="AlphaFoldDB" id="A0A0B2VX41"/>
<keyword evidence="3 7" id="KW-0812">Transmembrane</keyword>
<dbReference type="OrthoDB" id="6618337at2759"/>
<dbReference type="GO" id="GO:0019894">
    <property type="term" value="F:kinesin binding"/>
    <property type="evidence" value="ECO:0007669"/>
    <property type="project" value="TreeGrafter"/>
</dbReference>
<evidence type="ECO:0000256" key="1">
    <source>
        <dbReference type="ARBA" id="ARBA00004126"/>
    </source>
</evidence>
<dbReference type="EMBL" id="JPKZ01000269">
    <property type="protein sequence ID" value="KHN88111.1"/>
    <property type="molecule type" value="Genomic_DNA"/>
</dbReference>
<evidence type="ECO:0000256" key="5">
    <source>
        <dbReference type="ARBA" id="ARBA00023136"/>
    </source>
</evidence>
<evidence type="ECO:0000256" key="7">
    <source>
        <dbReference type="PROSITE-ProRule" id="PRU00385"/>
    </source>
</evidence>
<dbReference type="GO" id="GO:0006997">
    <property type="term" value="P:nucleus organization"/>
    <property type="evidence" value="ECO:0007669"/>
    <property type="project" value="TreeGrafter"/>
</dbReference>